<reference evidence="1" key="1">
    <citation type="journal article" date="2012" name="PLoS ONE">
        <title>Gene sets for utilization of primary and secondary nutrition supplies in the distal gut of endangered iberian lynx.</title>
        <authorList>
            <person name="Alcaide M."/>
            <person name="Messina E."/>
            <person name="Richter M."/>
            <person name="Bargiela R."/>
            <person name="Peplies J."/>
            <person name="Huws S.A."/>
            <person name="Newbold C.J."/>
            <person name="Golyshin P.N."/>
            <person name="Simon M.A."/>
            <person name="Lopez G."/>
            <person name="Yakimov M.M."/>
            <person name="Ferrer M."/>
        </authorList>
    </citation>
    <scope>NUCLEOTIDE SEQUENCE</scope>
</reference>
<evidence type="ECO:0000313" key="1">
    <source>
        <dbReference type="EMBL" id="EJX09403.1"/>
    </source>
</evidence>
<dbReference type="AlphaFoldDB" id="J9H103"/>
<sequence length="67" mass="8082">MLHPAYPLLLEAFWHQARDDDRHAGLGVPFRTLRFGRSRFRSLDVYPLHDCLWCSVRLLQYLWCPLR</sequence>
<comment type="caution">
    <text evidence="1">The sequence shown here is derived from an EMBL/GenBank/DDBJ whole genome shotgun (WGS) entry which is preliminary data.</text>
</comment>
<proteinExistence type="predicted"/>
<dbReference type="EMBL" id="AMCI01000400">
    <property type="protein sequence ID" value="EJX09403.1"/>
    <property type="molecule type" value="Genomic_DNA"/>
</dbReference>
<protein>
    <submittedName>
        <fullName evidence="1">Uncharacterized protein</fullName>
    </submittedName>
</protein>
<accession>J9H103</accession>
<gene>
    <name evidence="1" type="ORF">EVA_02491</name>
</gene>
<organism evidence="1">
    <name type="scientific">gut metagenome</name>
    <dbReference type="NCBI Taxonomy" id="749906"/>
    <lineage>
        <taxon>unclassified sequences</taxon>
        <taxon>metagenomes</taxon>
        <taxon>organismal metagenomes</taxon>
    </lineage>
</organism>
<name>J9H103_9ZZZZ</name>